<name>A0A399S2X0_9BACT</name>
<protein>
    <recommendedName>
        <fullName evidence="2">mannose-1-phosphate guanylyltransferase</fullName>
        <ecNumber evidence="2">2.7.7.13</ecNumber>
    </recommendedName>
</protein>
<evidence type="ECO:0000256" key="1">
    <source>
        <dbReference type="ARBA" id="ARBA00006115"/>
    </source>
</evidence>
<comment type="caution">
    <text evidence="10">The sequence shown here is derived from an EMBL/GenBank/DDBJ whole genome shotgun (WGS) entry which is preliminary data.</text>
</comment>
<comment type="catalytic activity">
    <reaction evidence="7">
        <text>alpha-D-mannose 1-phosphate + GTP + H(+) = GDP-alpha-D-mannose + diphosphate</text>
        <dbReference type="Rhea" id="RHEA:15229"/>
        <dbReference type="ChEBI" id="CHEBI:15378"/>
        <dbReference type="ChEBI" id="CHEBI:33019"/>
        <dbReference type="ChEBI" id="CHEBI:37565"/>
        <dbReference type="ChEBI" id="CHEBI:57527"/>
        <dbReference type="ChEBI" id="CHEBI:58409"/>
        <dbReference type="EC" id="2.7.7.13"/>
    </reaction>
</comment>
<dbReference type="Pfam" id="PF00483">
    <property type="entry name" value="NTP_transferase"/>
    <property type="match status" value="1"/>
</dbReference>
<dbReference type="PANTHER" id="PTHR46390:SF1">
    <property type="entry name" value="MANNOSE-1-PHOSPHATE GUANYLYLTRANSFERASE"/>
    <property type="match status" value="1"/>
</dbReference>
<dbReference type="Pfam" id="PF22640">
    <property type="entry name" value="ManC_GMP_beta-helix"/>
    <property type="match status" value="1"/>
</dbReference>
<dbReference type="SUPFAM" id="SSF53448">
    <property type="entry name" value="Nucleotide-diphospho-sugar transferases"/>
    <property type="match status" value="1"/>
</dbReference>
<evidence type="ECO:0000256" key="2">
    <source>
        <dbReference type="ARBA" id="ARBA00012387"/>
    </source>
</evidence>
<dbReference type="PANTHER" id="PTHR46390">
    <property type="entry name" value="MANNOSE-1-PHOSPHATE GUANYLYLTRANSFERASE"/>
    <property type="match status" value="1"/>
</dbReference>
<evidence type="ECO:0000256" key="4">
    <source>
        <dbReference type="ARBA" id="ARBA00022695"/>
    </source>
</evidence>
<keyword evidence="3 10" id="KW-0808">Transferase</keyword>
<dbReference type="EMBL" id="QWGE01000004">
    <property type="protein sequence ID" value="RIJ36903.1"/>
    <property type="molecule type" value="Genomic_DNA"/>
</dbReference>
<gene>
    <name evidence="10" type="ORF">D1627_13845</name>
</gene>
<evidence type="ECO:0000256" key="7">
    <source>
        <dbReference type="ARBA" id="ARBA00047343"/>
    </source>
</evidence>
<feature type="domain" description="Nucleotidyl transferase" evidence="8">
    <location>
        <begin position="7"/>
        <end position="291"/>
    </location>
</feature>
<evidence type="ECO:0000313" key="10">
    <source>
        <dbReference type="EMBL" id="RIJ36903.1"/>
    </source>
</evidence>
<sequence>MDKNTYVVIMAGGIGSRFWPFSRTNYPKQFHDVLGIGESMLQMTVKRFADICPPENLFVVTNKDYEALVKEQLPELTDNQILLEPIGRNTAPCIAYASYKIAQLNPKANLVVTPADHVVMKQDVFTNVIKEAITAAAQDDVLITLGITPSRPDTGYGYIQYIDEGNEGNDGIKKVKTFTEKPNLELAQMFLDSGDFVWNSGIFIWSVQSILKAFHQHLSEITEVFEEGTNLMNTPEEQNFITKAYSQCRNVSIDYGIMEKVDNVYVLLADIGWSDLGTWNSLYTINDKDENGNVVDGEVMLYDTKDCIIKTPKERLVVLQGLEDYIVAEYDNVLMICKKTEEQKVKEFMADAKSKKGVDYI</sequence>
<dbReference type="AlphaFoldDB" id="A0A399S2X0"/>
<dbReference type="Proteomes" id="UP000266005">
    <property type="component" value="Unassembled WGS sequence"/>
</dbReference>
<evidence type="ECO:0000256" key="3">
    <source>
        <dbReference type="ARBA" id="ARBA00022679"/>
    </source>
</evidence>
<dbReference type="OrthoDB" id="9806359at2"/>
<comment type="similarity">
    <text evidence="1">Belongs to the mannose-6-phosphate isomerase type 2 family.</text>
</comment>
<keyword evidence="6" id="KW-0342">GTP-binding</keyword>
<accession>A0A399S2X0</accession>
<keyword evidence="5" id="KW-0547">Nucleotide-binding</keyword>
<organism evidence="10 11">
    <name type="scientific">Pontibacter oryzae</name>
    <dbReference type="NCBI Taxonomy" id="2304593"/>
    <lineage>
        <taxon>Bacteria</taxon>
        <taxon>Pseudomonadati</taxon>
        <taxon>Bacteroidota</taxon>
        <taxon>Cytophagia</taxon>
        <taxon>Cytophagales</taxon>
        <taxon>Hymenobacteraceae</taxon>
        <taxon>Pontibacter</taxon>
    </lineage>
</organism>
<dbReference type="GO" id="GO:0004475">
    <property type="term" value="F:mannose-1-phosphate guanylyltransferase (GTP) activity"/>
    <property type="evidence" value="ECO:0007669"/>
    <property type="project" value="UniProtKB-EC"/>
</dbReference>
<dbReference type="InterPro" id="IPR051161">
    <property type="entry name" value="Mannose-6P_isomerase_type2"/>
</dbReference>
<evidence type="ECO:0000256" key="5">
    <source>
        <dbReference type="ARBA" id="ARBA00022741"/>
    </source>
</evidence>
<keyword evidence="4 10" id="KW-0548">Nucleotidyltransferase</keyword>
<dbReference type="FunFam" id="3.90.550.10:FF:000046">
    <property type="entry name" value="Mannose-1-phosphate guanylyltransferase (GDP)"/>
    <property type="match status" value="1"/>
</dbReference>
<dbReference type="GO" id="GO:0009298">
    <property type="term" value="P:GDP-mannose biosynthetic process"/>
    <property type="evidence" value="ECO:0007669"/>
    <property type="project" value="TreeGrafter"/>
</dbReference>
<proteinExistence type="inferred from homology"/>
<dbReference type="RefSeq" id="WP_119432839.1">
    <property type="nucleotide sequence ID" value="NZ_QWGE01000004.1"/>
</dbReference>
<keyword evidence="11" id="KW-1185">Reference proteome</keyword>
<reference evidence="11" key="1">
    <citation type="submission" date="2018-08" db="EMBL/GenBank/DDBJ databases">
        <title>Mucilaginibacter sp. MYSH2.</title>
        <authorList>
            <person name="Seo T."/>
        </authorList>
    </citation>
    <scope>NUCLEOTIDE SEQUENCE [LARGE SCALE GENOMIC DNA]</scope>
    <source>
        <strain evidence="11">KIRAN</strain>
    </source>
</reference>
<evidence type="ECO:0000256" key="6">
    <source>
        <dbReference type="ARBA" id="ARBA00023134"/>
    </source>
</evidence>
<dbReference type="InterPro" id="IPR049577">
    <property type="entry name" value="GMPP_N"/>
</dbReference>
<evidence type="ECO:0000259" key="8">
    <source>
        <dbReference type="Pfam" id="PF00483"/>
    </source>
</evidence>
<dbReference type="SUPFAM" id="SSF159283">
    <property type="entry name" value="Guanosine diphospho-D-mannose pyrophosphorylase/mannose-6-phosphate isomerase linker domain"/>
    <property type="match status" value="1"/>
</dbReference>
<dbReference type="InterPro" id="IPR054566">
    <property type="entry name" value="ManC/GMP-like_b-helix"/>
</dbReference>
<dbReference type="GO" id="GO:0005525">
    <property type="term" value="F:GTP binding"/>
    <property type="evidence" value="ECO:0007669"/>
    <property type="project" value="UniProtKB-KW"/>
</dbReference>
<dbReference type="InterPro" id="IPR005835">
    <property type="entry name" value="NTP_transferase_dom"/>
</dbReference>
<feature type="domain" description="MannoseP isomerase/GMP-like beta-helix" evidence="9">
    <location>
        <begin position="297"/>
        <end position="348"/>
    </location>
</feature>
<dbReference type="CDD" id="cd02509">
    <property type="entry name" value="GDP-M1P_Guanylyltransferase"/>
    <property type="match status" value="1"/>
</dbReference>
<dbReference type="EC" id="2.7.7.13" evidence="2"/>
<dbReference type="Gene3D" id="3.90.550.10">
    <property type="entry name" value="Spore Coat Polysaccharide Biosynthesis Protein SpsA, Chain A"/>
    <property type="match status" value="1"/>
</dbReference>
<dbReference type="InterPro" id="IPR029044">
    <property type="entry name" value="Nucleotide-diphossugar_trans"/>
</dbReference>
<evidence type="ECO:0000259" key="9">
    <source>
        <dbReference type="Pfam" id="PF22640"/>
    </source>
</evidence>
<evidence type="ECO:0000313" key="11">
    <source>
        <dbReference type="Proteomes" id="UP000266005"/>
    </source>
</evidence>